<evidence type="ECO:0000313" key="2">
    <source>
        <dbReference type="Proteomes" id="UP001583186"/>
    </source>
</evidence>
<protein>
    <submittedName>
        <fullName evidence="1">Uncharacterized protein</fullName>
    </submittedName>
</protein>
<keyword evidence="2" id="KW-1185">Reference proteome</keyword>
<proteinExistence type="predicted"/>
<comment type="caution">
    <text evidence="1">The sequence shown here is derived from an EMBL/GenBank/DDBJ whole genome shotgun (WGS) entry which is preliminary data.</text>
</comment>
<sequence length="191" mass="21455">MANVYILGDVTAACRLALDCYNTLDRHKPDYEYRQFQESIEKARFDLQKLEIELLSNMNHAHFGSVSDDFASVWQTLSDSLAPSSASTSTSNSEIEDPYAFEWPGIVGCTSCNNDHSRDGHGYVDRHALKFNNDPFHRPGLAVDTDLETDLDKMDRTKGGTALWPTSANMTTTSINCHRDDNDDDIDDRLV</sequence>
<gene>
    <name evidence="1" type="ORF">Sste5346_006929</name>
</gene>
<dbReference type="EMBL" id="JAWCUI010000043">
    <property type="protein sequence ID" value="KAL1892644.1"/>
    <property type="molecule type" value="Genomic_DNA"/>
</dbReference>
<name>A0ABR3YW78_9PEZI</name>
<dbReference type="Proteomes" id="UP001583186">
    <property type="component" value="Unassembled WGS sequence"/>
</dbReference>
<evidence type="ECO:0000313" key="1">
    <source>
        <dbReference type="EMBL" id="KAL1892644.1"/>
    </source>
</evidence>
<organism evidence="1 2">
    <name type="scientific">Sporothrix stenoceras</name>
    <dbReference type="NCBI Taxonomy" id="5173"/>
    <lineage>
        <taxon>Eukaryota</taxon>
        <taxon>Fungi</taxon>
        <taxon>Dikarya</taxon>
        <taxon>Ascomycota</taxon>
        <taxon>Pezizomycotina</taxon>
        <taxon>Sordariomycetes</taxon>
        <taxon>Sordariomycetidae</taxon>
        <taxon>Ophiostomatales</taxon>
        <taxon>Ophiostomataceae</taxon>
        <taxon>Sporothrix</taxon>
    </lineage>
</organism>
<reference evidence="1 2" key="1">
    <citation type="journal article" date="2024" name="IMA Fungus">
        <title>IMA Genome - F19 : A genome assembly and annotation guide to empower mycologists, including annotated draft genome sequences of Ceratocystis pirilliformis, Diaporthe australafricana, Fusarium ophioides, Paecilomyces lecythidis, and Sporothrix stenoceras.</title>
        <authorList>
            <person name="Aylward J."/>
            <person name="Wilson A.M."/>
            <person name="Visagie C.M."/>
            <person name="Spraker J."/>
            <person name="Barnes I."/>
            <person name="Buitendag C."/>
            <person name="Ceriani C."/>
            <person name="Del Mar Angel L."/>
            <person name="du Plessis D."/>
            <person name="Fuchs T."/>
            <person name="Gasser K."/>
            <person name="Kramer D."/>
            <person name="Li W."/>
            <person name="Munsamy K."/>
            <person name="Piso A."/>
            <person name="Price J.L."/>
            <person name="Sonnekus B."/>
            <person name="Thomas C."/>
            <person name="van der Nest A."/>
            <person name="van Dijk A."/>
            <person name="van Heerden A."/>
            <person name="van Vuuren N."/>
            <person name="Yilmaz N."/>
            <person name="Duong T.A."/>
            <person name="van der Merwe N.A."/>
            <person name="Wingfield M.J."/>
            <person name="Wingfield B.D."/>
        </authorList>
    </citation>
    <scope>NUCLEOTIDE SEQUENCE [LARGE SCALE GENOMIC DNA]</scope>
    <source>
        <strain evidence="1 2">CMW 5346</strain>
    </source>
</reference>
<accession>A0ABR3YW78</accession>